<evidence type="ECO:0000256" key="3">
    <source>
        <dbReference type="ARBA" id="ARBA00022723"/>
    </source>
</evidence>
<protein>
    <recommendedName>
        <fullName evidence="8">Methionine aminopeptidase</fullName>
        <ecNumber evidence="8">3.4.11.18</ecNumber>
    </recommendedName>
</protein>
<dbReference type="Proteomes" id="UP001187531">
    <property type="component" value="Unassembled WGS sequence"/>
</dbReference>
<feature type="binding site" evidence="7">
    <location>
        <position position="575"/>
    </location>
    <ligand>
        <name>a divalent metal cation</name>
        <dbReference type="ChEBI" id="CHEBI:60240"/>
        <label>1</label>
    </ligand>
</feature>
<evidence type="ECO:0000313" key="10">
    <source>
        <dbReference type="EMBL" id="KAK2716611.1"/>
    </source>
</evidence>
<dbReference type="AlphaFoldDB" id="A0AA88I1V3"/>
<comment type="catalytic activity">
    <reaction evidence="7 8">
        <text>Release of N-terminal amino acids, preferentially methionine, from peptides and arylamides.</text>
        <dbReference type="EC" id="3.4.11.18"/>
    </reaction>
</comment>
<feature type="binding site" evidence="7">
    <location>
        <position position="449"/>
    </location>
    <ligand>
        <name>a divalent metal cation</name>
        <dbReference type="ChEBI" id="CHEBI:60240"/>
        <label>2</label>
        <note>catalytic</note>
    </ligand>
</feature>
<evidence type="ECO:0000256" key="2">
    <source>
        <dbReference type="ARBA" id="ARBA00022670"/>
    </source>
</evidence>
<dbReference type="PROSITE" id="PS00680">
    <property type="entry name" value="MAP_1"/>
    <property type="match status" value="1"/>
</dbReference>
<dbReference type="GO" id="GO:0006508">
    <property type="term" value="P:proteolysis"/>
    <property type="evidence" value="ECO:0007669"/>
    <property type="project" value="UniProtKB-KW"/>
</dbReference>
<comment type="function">
    <text evidence="8">Cotranslationally removes the N-terminal methionine from nascent proteins. The N-terminal methionine is often cleaved when the second residue in the primary sequence is small and uncharged (Met-Ala-, Cys, Gly, Pro, Ser, Thr, or Val).</text>
</comment>
<dbReference type="CDD" id="cd01086">
    <property type="entry name" value="MetAP1"/>
    <property type="match status" value="1"/>
</dbReference>
<dbReference type="InterPro" id="IPR000994">
    <property type="entry name" value="Pept_M24"/>
</dbReference>
<feature type="binding site" evidence="7">
    <location>
        <position position="449"/>
    </location>
    <ligand>
        <name>a divalent metal cation</name>
        <dbReference type="ChEBI" id="CHEBI:60240"/>
        <label>1</label>
    </ligand>
</feature>
<dbReference type="SUPFAM" id="SSF52540">
    <property type="entry name" value="P-loop containing nucleoside triphosphate hydrolases"/>
    <property type="match status" value="1"/>
</dbReference>
<evidence type="ECO:0000256" key="4">
    <source>
        <dbReference type="ARBA" id="ARBA00022741"/>
    </source>
</evidence>
<feature type="binding site" evidence="7">
    <location>
        <position position="438"/>
    </location>
    <ligand>
        <name>a divalent metal cation</name>
        <dbReference type="ChEBI" id="CHEBI:60240"/>
        <label>1</label>
    </ligand>
</feature>
<dbReference type="EMBL" id="JAVRJZ010000011">
    <property type="protein sequence ID" value="KAK2716611.1"/>
    <property type="molecule type" value="Genomic_DNA"/>
</dbReference>
<keyword evidence="1 7" id="KW-0031">Aminopeptidase</keyword>
<dbReference type="Gene3D" id="3.90.230.10">
    <property type="entry name" value="Creatinase/methionine aminopeptidase superfamily"/>
    <property type="match status" value="1"/>
</dbReference>
<dbReference type="InterPro" id="IPR027417">
    <property type="entry name" value="P-loop_NTPase"/>
</dbReference>
<dbReference type="GO" id="GO:0004239">
    <property type="term" value="F:initiator methionyl aminopeptidase activity"/>
    <property type="evidence" value="ECO:0007669"/>
    <property type="project" value="UniProtKB-UniRule"/>
</dbReference>
<evidence type="ECO:0000256" key="7">
    <source>
        <dbReference type="HAMAP-Rule" id="MF_03174"/>
    </source>
</evidence>
<keyword evidence="6" id="KW-0067">ATP-binding</keyword>
<dbReference type="PANTHER" id="PTHR43330">
    <property type="entry name" value="METHIONINE AMINOPEPTIDASE"/>
    <property type="match status" value="1"/>
</dbReference>
<feature type="binding site" evidence="7">
    <location>
        <position position="421"/>
    </location>
    <ligand>
        <name>substrate</name>
    </ligand>
</feature>
<keyword evidence="3 7" id="KW-0479">Metal-binding</keyword>
<dbReference type="InterPro" id="IPR001714">
    <property type="entry name" value="Pept_M24_MAP"/>
</dbReference>
<evidence type="ECO:0000313" key="11">
    <source>
        <dbReference type="Proteomes" id="UP001187531"/>
    </source>
</evidence>
<feature type="binding site" evidence="7">
    <location>
        <position position="575"/>
    </location>
    <ligand>
        <name>a divalent metal cation</name>
        <dbReference type="ChEBI" id="CHEBI:60240"/>
        <label>2</label>
        <note>catalytic</note>
    </ligand>
</feature>
<dbReference type="Pfam" id="PF00557">
    <property type="entry name" value="Peptidase_M24"/>
    <property type="match status" value="1"/>
</dbReference>
<keyword evidence="2 7" id="KW-0645">Protease</keyword>
<feature type="binding site" evidence="7">
    <location>
        <position position="519"/>
    </location>
    <ligand>
        <name>substrate</name>
    </ligand>
</feature>
<evidence type="ECO:0000259" key="9">
    <source>
        <dbReference type="Pfam" id="PF00557"/>
    </source>
</evidence>
<dbReference type="InterPro" id="IPR013641">
    <property type="entry name" value="KTI12/PSTK"/>
</dbReference>
<dbReference type="GO" id="GO:0070006">
    <property type="term" value="F:metalloaminopeptidase activity"/>
    <property type="evidence" value="ECO:0007669"/>
    <property type="project" value="UniProtKB-UniRule"/>
</dbReference>
<feature type="domain" description="Peptidase M24" evidence="9">
    <location>
        <begin position="358"/>
        <end position="582"/>
    </location>
</feature>
<comment type="similarity">
    <text evidence="7">Belongs to the peptidase M24A family. Methionine aminopeptidase type 1 subfamily.</text>
</comment>
<dbReference type="NCBIfam" id="TIGR00500">
    <property type="entry name" value="met_pdase_I"/>
    <property type="match status" value="1"/>
</dbReference>
<dbReference type="PRINTS" id="PR00599">
    <property type="entry name" value="MAPEPTIDASE"/>
</dbReference>
<dbReference type="SUPFAM" id="SSF55920">
    <property type="entry name" value="Creatinase/aminopeptidase"/>
    <property type="match status" value="1"/>
</dbReference>
<feature type="binding site" evidence="7">
    <location>
        <position position="544"/>
    </location>
    <ligand>
        <name>a divalent metal cation</name>
        <dbReference type="ChEBI" id="CHEBI:60240"/>
        <label>2</label>
        <note>catalytic</note>
    </ligand>
</feature>
<dbReference type="Gene3D" id="3.40.50.300">
    <property type="entry name" value="P-loop containing nucleotide triphosphate hydrolases"/>
    <property type="match status" value="1"/>
</dbReference>
<dbReference type="GO" id="GO:0046872">
    <property type="term" value="F:metal ion binding"/>
    <property type="evidence" value="ECO:0007669"/>
    <property type="project" value="UniProtKB-UniRule"/>
</dbReference>
<keyword evidence="11" id="KW-1185">Reference proteome</keyword>
<proteinExistence type="inferred from homology"/>
<sequence length="590" mass="66814">MSRKCLVLVMGLPGAGKTTFSEKISAKIIQEGSKPVVFSYDSFLSIEEQESIVRNGKDMKHVRQRIYSFIDSYVSGVQFLPEENDEIHYPSEISDDCTYVIIDDNFYYRSMRYEYYQLARRLNFGFCQFFVDCDVTTAKKQNAARGKVNSVHEGVIDNMALKFEPPDPMKNSWEAFSFIIHISSTSMEFPIAMAFDMIKIAFNNPMIDNKEEKQLSADRDRKICSLSVIHQADKILRKIVGYELEKRHKENFTHENTNQLFRKISEARFKLLKDMKSGDLSVPEDIQLKIKKQDENDAIQRRYIRQRRISYDLVRPHIVSPQLEVPSHILCPEYANGNEPFIPYDVEIKSLEQVHGVLEACKIARKVLDRAIRYAKEGVTTDMIDKLVHNEIILNGAYPSPLNYKGFPKSICTSVNDVACHGIPDNRALKSGDMLTVDVTVYHRGYHGDCSETVIIGKPDSMAKKLLEVTEKCLYVGIGVCRPGQAIKKIGEAIENCTKEYNLRVIPAFTGHGIGSFFHGPPEICHFKNNEPGEMFPGMIFTVEPVITDGSGEVIVLDDGWTAVTADGSRAAQFEHTILITNTGAEILTI</sequence>
<evidence type="ECO:0000256" key="8">
    <source>
        <dbReference type="RuleBase" id="RU003653"/>
    </source>
</evidence>
<keyword evidence="4" id="KW-0547">Nucleotide-binding</keyword>
<dbReference type="Pfam" id="PF08433">
    <property type="entry name" value="KTI12"/>
    <property type="match status" value="2"/>
</dbReference>
<dbReference type="InterPro" id="IPR002467">
    <property type="entry name" value="Pept_M24A_MAP1"/>
</dbReference>
<comment type="cofactor">
    <cofactor evidence="7">
        <name>Co(2+)</name>
        <dbReference type="ChEBI" id="CHEBI:48828"/>
    </cofactor>
    <cofactor evidence="7">
        <name>Zn(2+)</name>
        <dbReference type="ChEBI" id="CHEBI:29105"/>
    </cofactor>
    <cofactor evidence="7">
        <name>Mn(2+)</name>
        <dbReference type="ChEBI" id="CHEBI:29035"/>
    </cofactor>
    <cofactor evidence="7">
        <name>Fe(2+)</name>
        <dbReference type="ChEBI" id="CHEBI:29033"/>
    </cofactor>
    <text evidence="7">Binds 2 divalent metal cations per subunit. Has a high-affinity and a low affinity metal-binding site. The true nature of the physiological cofactor is under debate. The enzyme is active with cobalt, zinc, manganese or divalent iron ions. Most likely, methionine aminopeptidases function as mononuclear Fe(2+)-metalloproteases under physiological conditions, and the catalytically relevant metal-binding site has been assigned to the histidine-containing high-affinity site.</text>
</comment>
<gene>
    <name evidence="10" type="ORF">QYM36_006924</name>
</gene>
<evidence type="ECO:0000256" key="5">
    <source>
        <dbReference type="ARBA" id="ARBA00022801"/>
    </source>
</evidence>
<reference evidence="10" key="1">
    <citation type="submission" date="2023-07" db="EMBL/GenBank/DDBJ databases">
        <title>Chromosome-level genome assembly of Artemia franciscana.</title>
        <authorList>
            <person name="Jo E."/>
        </authorList>
    </citation>
    <scope>NUCLEOTIDE SEQUENCE</scope>
    <source>
        <tissue evidence="10">Whole body</tissue>
    </source>
</reference>
<dbReference type="InterPro" id="IPR036005">
    <property type="entry name" value="Creatinase/aminopeptidase-like"/>
</dbReference>
<organism evidence="10 11">
    <name type="scientific">Artemia franciscana</name>
    <name type="common">Brine shrimp</name>
    <name type="synonym">Artemia sanfranciscana</name>
    <dbReference type="NCBI Taxonomy" id="6661"/>
    <lineage>
        <taxon>Eukaryota</taxon>
        <taxon>Metazoa</taxon>
        <taxon>Ecdysozoa</taxon>
        <taxon>Arthropoda</taxon>
        <taxon>Crustacea</taxon>
        <taxon>Branchiopoda</taxon>
        <taxon>Anostraca</taxon>
        <taxon>Artemiidae</taxon>
        <taxon>Artemia</taxon>
    </lineage>
</organism>
<name>A0AA88I1V3_ARTSF</name>
<accession>A0AA88I1V3</accession>
<dbReference type="EC" id="3.4.11.18" evidence="8"/>
<dbReference type="HAMAP" id="MF_01974">
    <property type="entry name" value="MetAP_1"/>
    <property type="match status" value="1"/>
</dbReference>
<keyword evidence="5 7" id="KW-0378">Hydrolase</keyword>
<dbReference type="GO" id="GO:0005524">
    <property type="term" value="F:ATP binding"/>
    <property type="evidence" value="ECO:0007669"/>
    <property type="project" value="UniProtKB-KW"/>
</dbReference>
<feature type="binding site" evidence="7">
    <location>
        <position position="512"/>
    </location>
    <ligand>
        <name>a divalent metal cation</name>
        <dbReference type="ChEBI" id="CHEBI:60240"/>
        <label>2</label>
        <note>catalytic</note>
    </ligand>
</feature>
<evidence type="ECO:0000256" key="6">
    <source>
        <dbReference type="ARBA" id="ARBA00022840"/>
    </source>
</evidence>
<evidence type="ECO:0000256" key="1">
    <source>
        <dbReference type="ARBA" id="ARBA00022438"/>
    </source>
</evidence>
<dbReference type="PANTHER" id="PTHR43330:SF8">
    <property type="entry name" value="METHIONINE AMINOPEPTIDASE 1D, MITOCHONDRIAL"/>
    <property type="match status" value="1"/>
</dbReference>
<comment type="caution">
    <text evidence="10">The sequence shown here is derived from an EMBL/GenBank/DDBJ whole genome shotgun (WGS) entry which is preliminary data.</text>
</comment>